<comment type="caution">
    <text evidence="2">The sequence shown here is derived from an EMBL/GenBank/DDBJ whole genome shotgun (WGS) entry which is preliminary data.</text>
</comment>
<evidence type="ECO:0000256" key="1">
    <source>
        <dbReference type="SAM" id="Coils"/>
    </source>
</evidence>
<dbReference type="PANTHER" id="PTHR28663">
    <property type="entry name" value="COILED-COIL DOMAIN-CONTAINING PROTEIN 173"/>
    <property type="match status" value="1"/>
</dbReference>
<dbReference type="GO" id="GO:0005879">
    <property type="term" value="C:axonemal microtubule"/>
    <property type="evidence" value="ECO:0007669"/>
    <property type="project" value="TreeGrafter"/>
</dbReference>
<proteinExistence type="predicted"/>
<dbReference type="PANTHER" id="PTHR28663:SF1">
    <property type="entry name" value="CILIA- AND FLAGELLA- ASSOCIATED PROTEIN 210"/>
    <property type="match status" value="1"/>
</dbReference>
<keyword evidence="3" id="KW-1185">Reference proteome</keyword>
<protein>
    <recommendedName>
        <fullName evidence="4">Trichohyalin-plectin-homology domain-containing protein</fullName>
    </recommendedName>
</protein>
<keyword evidence="1" id="KW-0175">Coiled coil</keyword>
<evidence type="ECO:0000313" key="3">
    <source>
        <dbReference type="Proteomes" id="UP001075354"/>
    </source>
</evidence>
<dbReference type="InterPro" id="IPR039986">
    <property type="entry name" value="CFAP210"/>
</dbReference>
<dbReference type="EMBL" id="JAPTSV010000009">
    <property type="protein sequence ID" value="KAJ1524350.1"/>
    <property type="molecule type" value="Genomic_DNA"/>
</dbReference>
<organism evidence="2 3">
    <name type="scientific">Megalurothrips usitatus</name>
    <name type="common">bean blossom thrips</name>
    <dbReference type="NCBI Taxonomy" id="439358"/>
    <lineage>
        <taxon>Eukaryota</taxon>
        <taxon>Metazoa</taxon>
        <taxon>Ecdysozoa</taxon>
        <taxon>Arthropoda</taxon>
        <taxon>Hexapoda</taxon>
        <taxon>Insecta</taxon>
        <taxon>Pterygota</taxon>
        <taxon>Neoptera</taxon>
        <taxon>Paraneoptera</taxon>
        <taxon>Thysanoptera</taxon>
        <taxon>Terebrantia</taxon>
        <taxon>Thripoidea</taxon>
        <taxon>Thripidae</taxon>
        <taxon>Megalurothrips</taxon>
    </lineage>
</organism>
<sequence length="549" mass="66397">MSVIPRVRHVSLPVQTAPGQAQGHGHGRRQGVVRAIVLPRQELERIRSHSRWLSDQARDGEQRRAQMQRMKATSEALVGSWKNTVLNKQKERLERRQKRIQNEDERRNAEYRASLQEAAEERKKRIEDAKRMLLFEQDDIQQVNSAFVFSEVLHERSKQVEFNEHLKKIEEQAREERAEQIKRDLEVYREEEEKRKEREHKAKMERKTENIKMMKEKAEREAFLLAGEKAEEKQDLLNMEKEIKLVQENIDREARRKKEQVRKAALESIEMNNQKIKMQKQEEEDEEKVIQIYLRVKERMEWLRKKHEAEARKAKHEHQERIRATIAESLKEKVEDIDGMVAKALQEREVREAELVQKRKEYEAKLLKERKEYHAEVEEQKKKDKKEEQELKQWLLMQSLKRDEIDKIHKIKRKELEWNTKMRVREGYNEQLREFKDQERIEDFQRHQKLLSQIEKEDADFFDYAQEVLNECKIGGRPLYPIQKTIHEYRKKHGIINREKYEKWAKDMAELDRQYREEEEEQDKQLAIIDETPGACKPLFPPLLKKCPI</sequence>
<dbReference type="AlphaFoldDB" id="A0AAV7XIX0"/>
<dbReference type="Proteomes" id="UP001075354">
    <property type="component" value="Chromosome 9"/>
</dbReference>
<gene>
    <name evidence="2" type="ORF">ONE63_010852</name>
</gene>
<reference evidence="2" key="1">
    <citation type="submission" date="2022-12" db="EMBL/GenBank/DDBJ databases">
        <title>Chromosome-level genome assembly of the bean flower thrips Megalurothrips usitatus.</title>
        <authorList>
            <person name="Ma L."/>
            <person name="Liu Q."/>
            <person name="Li H."/>
            <person name="Cai W."/>
        </authorList>
    </citation>
    <scope>NUCLEOTIDE SEQUENCE</scope>
    <source>
        <strain evidence="2">Cailab_2022a</strain>
    </source>
</reference>
<feature type="coiled-coil region" evidence="1">
    <location>
        <begin position="159"/>
        <end position="390"/>
    </location>
</feature>
<evidence type="ECO:0008006" key="4">
    <source>
        <dbReference type="Google" id="ProtNLM"/>
    </source>
</evidence>
<accession>A0AAV7XIX0</accession>
<evidence type="ECO:0000313" key="2">
    <source>
        <dbReference type="EMBL" id="KAJ1524350.1"/>
    </source>
</evidence>
<feature type="coiled-coil region" evidence="1">
    <location>
        <begin position="501"/>
        <end position="528"/>
    </location>
</feature>
<feature type="coiled-coil region" evidence="1">
    <location>
        <begin position="83"/>
        <end position="132"/>
    </location>
</feature>
<name>A0AAV7XIX0_9NEOP</name>